<evidence type="ECO:0000313" key="8">
    <source>
        <dbReference type="EMBL" id="KAF7361860.1"/>
    </source>
</evidence>
<evidence type="ECO:0000256" key="6">
    <source>
        <dbReference type="ARBA" id="ARBA00023136"/>
    </source>
</evidence>
<keyword evidence="9" id="KW-1185">Reference proteome</keyword>
<feature type="transmembrane region" description="Helical" evidence="7">
    <location>
        <begin position="590"/>
        <end position="619"/>
    </location>
</feature>
<evidence type="ECO:0000256" key="1">
    <source>
        <dbReference type="ARBA" id="ARBA00004141"/>
    </source>
</evidence>
<comment type="subcellular location">
    <subcellularLocation>
        <location evidence="1">Membrane</location>
        <topology evidence="1">Multi-pass membrane protein</topology>
    </subcellularLocation>
</comment>
<dbReference type="GO" id="GO:0005737">
    <property type="term" value="C:cytoplasm"/>
    <property type="evidence" value="ECO:0007669"/>
    <property type="project" value="UniProtKB-ARBA"/>
</dbReference>
<feature type="transmembrane region" description="Helical" evidence="7">
    <location>
        <begin position="488"/>
        <end position="509"/>
    </location>
</feature>
<dbReference type="Proteomes" id="UP000620124">
    <property type="component" value="Unassembled WGS sequence"/>
</dbReference>
<dbReference type="GO" id="GO:0007034">
    <property type="term" value="P:vacuolar transport"/>
    <property type="evidence" value="ECO:0007669"/>
    <property type="project" value="TreeGrafter"/>
</dbReference>
<protein>
    <recommendedName>
        <fullName evidence="7">Transmembrane 9 superfamily member</fullName>
    </recommendedName>
</protein>
<gene>
    <name evidence="8" type="ORF">MVEN_00530500</name>
</gene>
<dbReference type="AlphaFoldDB" id="A0A8H6YIQ7"/>
<feature type="transmembrane region" description="Helical" evidence="7">
    <location>
        <begin position="559"/>
        <end position="578"/>
    </location>
</feature>
<feature type="chain" id="PRO_5034852388" description="Transmembrane 9 superfamily member" evidence="7">
    <location>
        <begin position="17"/>
        <end position="629"/>
    </location>
</feature>
<feature type="transmembrane region" description="Helical" evidence="7">
    <location>
        <begin position="521"/>
        <end position="547"/>
    </location>
</feature>
<dbReference type="GO" id="GO:0016020">
    <property type="term" value="C:membrane"/>
    <property type="evidence" value="ECO:0007669"/>
    <property type="project" value="UniProtKB-SubCell"/>
</dbReference>
<keyword evidence="4 7" id="KW-0732">Signal</keyword>
<accession>A0A8H6YIQ7</accession>
<keyword evidence="3 7" id="KW-0812">Transmembrane</keyword>
<dbReference type="InterPro" id="IPR036259">
    <property type="entry name" value="MFS_trans_sf"/>
</dbReference>
<evidence type="ECO:0000256" key="7">
    <source>
        <dbReference type="RuleBase" id="RU363079"/>
    </source>
</evidence>
<comment type="caution">
    <text evidence="8">The sequence shown here is derived from an EMBL/GenBank/DDBJ whole genome shotgun (WGS) entry which is preliminary data.</text>
</comment>
<feature type="transmembrane region" description="Helical" evidence="7">
    <location>
        <begin position="404"/>
        <end position="424"/>
    </location>
</feature>
<dbReference type="EMBL" id="JACAZI010000004">
    <property type="protein sequence ID" value="KAF7361860.1"/>
    <property type="molecule type" value="Genomic_DNA"/>
</dbReference>
<dbReference type="Pfam" id="PF02990">
    <property type="entry name" value="EMP70"/>
    <property type="match status" value="1"/>
</dbReference>
<evidence type="ECO:0000256" key="5">
    <source>
        <dbReference type="ARBA" id="ARBA00022989"/>
    </source>
</evidence>
<sequence length="629" mass="69944">MAALLHVLLFAASARAFYLPGAAPHNFKKGDPVPLFVNALTPMLSSGVDNSKLKSLINYDYYNPKFRFCEPTGGAQKQPESLGSILFGDRIFNSPYDIKMLESNGTCQTLCVQRDVSGEDAKFINDRIREDYALNWLIDGLPAAEMKIDTRTGDLFFDMGFNLGNDDGKLRETPALNNHYEIVLRYHEPVQGNFRVVGVLVWPSSIGGSQEEPGTCETGEHIEPLLLTETQTQTIRYTYRVTWNQSDTPWATRWDNYLKIFDPRIHWFSLINSLVIVVFLCIMVSMILLRNVSRDISRYNAIDLSEDVQEDWGWKLVHGEVFRTPGRPMILSVMVGNGAQLCSMVGVTLVFALLGFLSPSNRGSLATVMMICWTFFGGIGGYLSSRVYASLGGTERRKNAFMTATILPTVIFAVVFLLNLFLLGAGSSGAVPFGTMLLIVLLWYGISAPLSAVGAYFGSRHGAIQHPVRVNQIPRQIPPTPKYLRPTAAALLAGILPFGAAFVELYFVLSSLFASRAYYAFGFLALTAGIVGLTTATVSILFTYFCLCAEEYRWHWRAFLTGGGSAFWLLAYGLFFWASRLNLHSTSSAILYLGYLLLLVMLDFLITGTIGFLASYWAVRRLYSAIRID</sequence>
<feature type="transmembrane region" description="Helical" evidence="7">
    <location>
        <begin position="267"/>
        <end position="289"/>
    </location>
</feature>
<dbReference type="OrthoDB" id="1666796at2759"/>
<feature type="transmembrane region" description="Helical" evidence="7">
    <location>
        <begin position="363"/>
        <end position="383"/>
    </location>
</feature>
<dbReference type="SUPFAM" id="SSF103473">
    <property type="entry name" value="MFS general substrate transporter"/>
    <property type="match status" value="1"/>
</dbReference>
<evidence type="ECO:0000256" key="2">
    <source>
        <dbReference type="ARBA" id="ARBA00005227"/>
    </source>
</evidence>
<feature type="transmembrane region" description="Helical" evidence="7">
    <location>
        <begin position="436"/>
        <end position="457"/>
    </location>
</feature>
<dbReference type="PANTHER" id="PTHR10766">
    <property type="entry name" value="TRANSMEMBRANE 9 SUPERFAMILY PROTEIN"/>
    <property type="match status" value="1"/>
</dbReference>
<proteinExistence type="inferred from homology"/>
<dbReference type="InterPro" id="IPR004240">
    <property type="entry name" value="EMP70"/>
</dbReference>
<evidence type="ECO:0000313" key="9">
    <source>
        <dbReference type="Proteomes" id="UP000620124"/>
    </source>
</evidence>
<evidence type="ECO:0000256" key="3">
    <source>
        <dbReference type="ARBA" id="ARBA00022692"/>
    </source>
</evidence>
<keyword evidence="5 7" id="KW-1133">Transmembrane helix</keyword>
<keyword evidence="6 7" id="KW-0472">Membrane</keyword>
<feature type="transmembrane region" description="Helical" evidence="7">
    <location>
        <begin position="330"/>
        <end position="357"/>
    </location>
</feature>
<comment type="similarity">
    <text evidence="2 7">Belongs to the nonaspanin (TM9SF) (TC 9.A.2) family.</text>
</comment>
<feature type="signal peptide" evidence="7">
    <location>
        <begin position="1"/>
        <end position="16"/>
    </location>
</feature>
<organism evidence="8 9">
    <name type="scientific">Mycena venus</name>
    <dbReference type="NCBI Taxonomy" id="2733690"/>
    <lineage>
        <taxon>Eukaryota</taxon>
        <taxon>Fungi</taxon>
        <taxon>Dikarya</taxon>
        <taxon>Basidiomycota</taxon>
        <taxon>Agaricomycotina</taxon>
        <taxon>Agaricomycetes</taxon>
        <taxon>Agaricomycetidae</taxon>
        <taxon>Agaricales</taxon>
        <taxon>Marasmiineae</taxon>
        <taxon>Mycenaceae</taxon>
        <taxon>Mycena</taxon>
    </lineage>
</organism>
<reference evidence="8" key="1">
    <citation type="submission" date="2020-05" db="EMBL/GenBank/DDBJ databases">
        <title>Mycena genomes resolve the evolution of fungal bioluminescence.</title>
        <authorList>
            <person name="Tsai I.J."/>
        </authorList>
    </citation>
    <scope>NUCLEOTIDE SEQUENCE</scope>
    <source>
        <strain evidence="8">CCC161011</strain>
    </source>
</reference>
<dbReference type="PANTHER" id="PTHR10766:SF111">
    <property type="entry name" value="TRANSMEMBRANE 9 SUPERFAMILY MEMBER 2"/>
    <property type="match status" value="1"/>
</dbReference>
<dbReference type="GO" id="GO:0072657">
    <property type="term" value="P:protein localization to membrane"/>
    <property type="evidence" value="ECO:0007669"/>
    <property type="project" value="TreeGrafter"/>
</dbReference>
<name>A0A8H6YIQ7_9AGAR</name>
<evidence type="ECO:0000256" key="4">
    <source>
        <dbReference type="ARBA" id="ARBA00022729"/>
    </source>
</evidence>